<feature type="compositionally biased region" description="Basic and acidic residues" evidence="1">
    <location>
        <begin position="89"/>
        <end position="104"/>
    </location>
</feature>
<keyword evidence="4" id="KW-1185">Reference proteome</keyword>
<evidence type="ECO:0000313" key="4">
    <source>
        <dbReference type="Proteomes" id="UP000422989"/>
    </source>
</evidence>
<accession>A0A6I6DTY9</accession>
<evidence type="ECO:0000256" key="1">
    <source>
        <dbReference type="SAM" id="MobiDB-lite"/>
    </source>
</evidence>
<dbReference type="SUPFAM" id="SSF47413">
    <property type="entry name" value="lambda repressor-like DNA-binding domains"/>
    <property type="match status" value="1"/>
</dbReference>
<dbReference type="OrthoDB" id="5120120at2"/>
<evidence type="ECO:0000313" key="3">
    <source>
        <dbReference type="EMBL" id="QGU28465.1"/>
    </source>
</evidence>
<dbReference type="Proteomes" id="UP000422989">
    <property type="component" value="Chromosome"/>
</dbReference>
<protein>
    <submittedName>
        <fullName evidence="3">XRE family transcriptional regulator</fullName>
    </submittedName>
</protein>
<sequence length="117" mass="12893">MSPMMVVMSDVFEAHIVAAVRAEVARQGRKLGDLAAPLGLSYPTVSNRLNGYSSFTLDELRKIATFLGMTTGDLMESANFGSRIASGVHSKDDEALQSKPDPWEQPRGSRRRRKSHE</sequence>
<feature type="domain" description="HTH cro/C1-type" evidence="2">
    <location>
        <begin position="20"/>
        <end position="74"/>
    </location>
</feature>
<dbReference type="KEGG" id="moj:D7D94_12885"/>
<feature type="compositionally biased region" description="Basic residues" evidence="1">
    <location>
        <begin position="108"/>
        <end position="117"/>
    </location>
</feature>
<feature type="region of interest" description="Disordered" evidence="1">
    <location>
        <begin position="88"/>
        <end position="117"/>
    </location>
</feature>
<evidence type="ECO:0000259" key="2">
    <source>
        <dbReference type="PROSITE" id="PS50943"/>
    </source>
</evidence>
<dbReference type="AlphaFoldDB" id="A0A6I6DTY9"/>
<dbReference type="Gene3D" id="1.10.260.40">
    <property type="entry name" value="lambda repressor-like DNA-binding domains"/>
    <property type="match status" value="1"/>
</dbReference>
<dbReference type="PROSITE" id="PS50943">
    <property type="entry name" value="HTH_CROC1"/>
    <property type="match status" value="1"/>
</dbReference>
<dbReference type="EMBL" id="CP032550">
    <property type="protein sequence ID" value="QGU28465.1"/>
    <property type="molecule type" value="Genomic_DNA"/>
</dbReference>
<dbReference type="InterPro" id="IPR010982">
    <property type="entry name" value="Lambda_DNA-bd_dom_sf"/>
</dbReference>
<dbReference type="InterPro" id="IPR001387">
    <property type="entry name" value="Cro/C1-type_HTH"/>
</dbReference>
<organism evidence="3 4">
    <name type="scientific">Microbacterium oryzae</name>
    <dbReference type="NCBI Taxonomy" id="743009"/>
    <lineage>
        <taxon>Bacteria</taxon>
        <taxon>Bacillati</taxon>
        <taxon>Actinomycetota</taxon>
        <taxon>Actinomycetes</taxon>
        <taxon>Micrococcales</taxon>
        <taxon>Microbacteriaceae</taxon>
        <taxon>Microbacterium</taxon>
    </lineage>
</organism>
<dbReference type="GO" id="GO:0003677">
    <property type="term" value="F:DNA binding"/>
    <property type="evidence" value="ECO:0007669"/>
    <property type="project" value="InterPro"/>
</dbReference>
<gene>
    <name evidence="3" type="ORF">D7D94_12885</name>
</gene>
<dbReference type="SMART" id="SM00530">
    <property type="entry name" value="HTH_XRE"/>
    <property type="match status" value="1"/>
</dbReference>
<dbReference type="CDD" id="cd00093">
    <property type="entry name" value="HTH_XRE"/>
    <property type="match status" value="1"/>
</dbReference>
<name>A0A6I6DTY9_9MICO</name>
<dbReference type="Pfam" id="PF01381">
    <property type="entry name" value="HTH_3"/>
    <property type="match status" value="1"/>
</dbReference>
<reference evidence="3 4" key="1">
    <citation type="submission" date="2018-09" db="EMBL/GenBank/DDBJ databases">
        <title>Whole genome sequencing of Microbacterium oryzae strain MB-10T.</title>
        <authorList>
            <person name="Das S.K."/>
        </authorList>
    </citation>
    <scope>NUCLEOTIDE SEQUENCE [LARGE SCALE GENOMIC DNA]</scope>
    <source>
        <strain evidence="3 4">MB-10</strain>
    </source>
</reference>
<proteinExistence type="predicted"/>